<dbReference type="RefSeq" id="WP_091433847.1">
    <property type="nucleotide sequence ID" value="NZ_FNMV01000012.1"/>
</dbReference>
<name>A0A1H3CZQ1_9FLAO</name>
<evidence type="ECO:0008006" key="3">
    <source>
        <dbReference type="Google" id="ProtNLM"/>
    </source>
</evidence>
<evidence type="ECO:0000313" key="1">
    <source>
        <dbReference type="EMBL" id="SDX59556.1"/>
    </source>
</evidence>
<dbReference type="AlphaFoldDB" id="A0A1H3CZQ1"/>
<protein>
    <recommendedName>
        <fullName evidence="3">Peptidase U49</fullName>
    </recommendedName>
</protein>
<dbReference type="STRING" id="229203.SAMN05444338_11254"/>
<evidence type="ECO:0000313" key="2">
    <source>
        <dbReference type="Proteomes" id="UP000198569"/>
    </source>
</evidence>
<sequence length="333" mass="38668">MTLQDYNENIDSIMNDLGFNVSQFYDLEFSPNQSEFLNVFSFYRETLQINSVYGIVPAYLYFINNFSINAKAGLSDNGYYLIGIYMGTINWLINNFKTNETLIIESDIFLFEKLAPYTDTPINNLMYQAGLHFTFYHELAHLIQKSDYLELNLEENPETIEVFDINRHLMEIDADTFSALCLGTHIMQYSEKLFGEEVSKPLVEAMIVLFSVPIILYLLSFEGNSDNLYYAEKTHPHPAIRLTNFIIVLTHYCNQVLDGKNRGFTTDQGDIFIQAMNIAEELQYKFFDNNSVSIYRENITANRPQVISYLFELVELNDKLDTTATHKWNLRNA</sequence>
<reference evidence="2" key="1">
    <citation type="submission" date="2016-10" db="EMBL/GenBank/DDBJ databases">
        <authorList>
            <person name="Varghese N."/>
            <person name="Submissions S."/>
        </authorList>
    </citation>
    <scope>NUCLEOTIDE SEQUENCE [LARGE SCALE GENOMIC DNA]</scope>
    <source>
        <strain evidence="2">DSM 15718</strain>
    </source>
</reference>
<dbReference type="EMBL" id="FNMV01000012">
    <property type="protein sequence ID" value="SDX59556.1"/>
    <property type="molecule type" value="Genomic_DNA"/>
</dbReference>
<keyword evidence="2" id="KW-1185">Reference proteome</keyword>
<gene>
    <name evidence="1" type="ORF">SAMN05444338_11254</name>
</gene>
<organism evidence="1 2">
    <name type="scientific">Flavobacterium degerlachei</name>
    <dbReference type="NCBI Taxonomy" id="229203"/>
    <lineage>
        <taxon>Bacteria</taxon>
        <taxon>Pseudomonadati</taxon>
        <taxon>Bacteroidota</taxon>
        <taxon>Flavobacteriia</taxon>
        <taxon>Flavobacteriales</taxon>
        <taxon>Flavobacteriaceae</taxon>
        <taxon>Flavobacterium</taxon>
    </lineage>
</organism>
<accession>A0A1H3CZQ1</accession>
<proteinExistence type="predicted"/>
<dbReference type="Proteomes" id="UP000198569">
    <property type="component" value="Unassembled WGS sequence"/>
</dbReference>
<dbReference type="OrthoDB" id="7061679at2"/>